<evidence type="ECO:0000313" key="2">
    <source>
        <dbReference type="EMBL" id="KTR07772.1"/>
    </source>
</evidence>
<dbReference type="Gene3D" id="3.30.420.40">
    <property type="match status" value="2"/>
</dbReference>
<dbReference type="AlphaFoldDB" id="A0A175RXZ5"/>
<dbReference type="InterPro" id="IPR036388">
    <property type="entry name" value="WH-like_DNA-bd_sf"/>
</dbReference>
<gene>
    <name evidence="2" type="ORF">NS184_07365</name>
</gene>
<protein>
    <submittedName>
        <fullName evidence="2">ROK family transcriptional regulator</fullName>
    </submittedName>
</protein>
<organism evidence="2 3">
    <name type="scientific">Curtobacterium luteum</name>
    <dbReference type="NCBI Taxonomy" id="33881"/>
    <lineage>
        <taxon>Bacteria</taxon>
        <taxon>Bacillati</taxon>
        <taxon>Actinomycetota</taxon>
        <taxon>Actinomycetes</taxon>
        <taxon>Micrococcales</taxon>
        <taxon>Microbacteriaceae</taxon>
        <taxon>Curtobacterium</taxon>
    </lineage>
</organism>
<dbReference type="SUPFAM" id="SSF53067">
    <property type="entry name" value="Actin-like ATPase domain"/>
    <property type="match status" value="1"/>
</dbReference>
<accession>A0A175RXZ5</accession>
<dbReference type="OrthoDB" id="4083144at2"/>
<proteinExistence type="inferred from homology"/>
<evidence type="ECO:0000256" key="1">
    <source>
        <dbReference type="ARBA" id="ARBA00006479"/>
    </source>
</evidence>
<dbReference type="SUPFAM" id="SSF46785">
    <property type="entry name" value="Winged helix' DNA-binding domain"/>
    <property type="match status" value="1"/>
</dbReference>
<dbReference type="Pfam" id="PF00480">
    <property type="entry name" value="ROK"/>
    <property type="match status" value="1"/>
</dbReference>
<sequence length="413" mass="42046">MAEHRRGANLPSIGGFNRTVVLDAVRRSPEGLSRVELAGRTGLSAQTVSNVTRFLIEAGMIVESGTVVSGRGKPRTILRLEAGSRYAVGVHVDPAIVTYVLLDLAGTVVAQSTTSTPTADDPAEVVRTMADAVDALVVGAEVDVDTVLGVGIASPGPIDAEAGVVLDPPFLPRWRDVPLRDALAQATGYPVLLEKDVTAAAVGEMFLAGESAARNFAFVYFGTGFGVGLVLDHEPVRGVGANAGDAGHIMVDQGPLAGTPDGSGTRGEVGAAVAPDRLVQIASARGLALGELSDAASVDRAWDALAAAIAAGDQGAHALAADAGRVMGNAAVLIVNLLDLDRVVFGGPFWSRIAAAALPAARAAIVESPLLVPKHPIAVEESDRGADVAAVGAACLVLDAALSPRASTLLIRR</sequence>
<dbReference type="RefSeq" id="WP_058725461.1">
    <property type="nucleotide sequence ID" value="NZ_LDQC01000038.1"/>
</dbReference>
<evidence type="ECO:0000313" key="3">
    <source>
        <dbReference type="Proteomes" id="UP000078252"/>
    </source>
</evidence>
<dbReference type="PANTHER" id="PTHR18964">
    <property type="entry name" value="ROK (REPRESSOR, ORF, KINASE) FAMILY"/>
    <property type="match status" value="1"/>
</dbReference>
<comment type="caution">
    <text evidence="2">The sequence shown here is derived from an EMBL/GenBank/DDBJ whole genome shotgun (WGS) entry which is preliminary data.</text>
</comment>
<dbReference type="InterPro" id="IPR000600">
    <property type="entry name" value="ROK"/>
</dbReference>
<dbReference type="PANTHER" id="PTHR18964:SF149">
    <property type="entry name" value="BIFUNCTIONAL UDP-N-ACETYLGLUCOSAMINE 2-EPIMERASE_N-ACETYLMANNOSAMINE KINASE"/>
    <property type="match status" value="1"/>
</dbReference>
<dbReference type="Gene3D" id="1.10.10.10">
    <property type="entry name" value="Winged helix-like DNA-binding domain superfamily/Winged helix DNA-binding domain"/>
    <property type="match status" value="1"/>
</dbReference>
<dbReference type="InterPro" id="IPR043129">
    <property type="entry name" value="ATPase_NBD"/>
</dbReference>
<name>A0A175RXZ5_9MICO</name>
<comment type="similarity">
    <text evidence="1">Belongs to the ROK (NagC/XylR) family.</text>
</comment>
<dbReference type="PATRIC" id="fig|33881.3.peg.1782"/>
<dbReference type="InterPro" id="IPR036390">
    <property type="entry name" value="WH_DNA-bd_sf"/>
</dbReference>
<reference evidence="2 3" key="1">
    <citation type="journal article" date="2016" name="Front. Microbiol.">
        <title>Genomic Resource of Rice Seed Associated Bacteria.</title>
        <authorList>
            <person name="Midha S."/>
            <person name="Bansal K."/>
            <person name="Sharma S."/>
            <person name="Kumar N."/>
            <person name="Patil P.P."/>
            <person name="Chaudhry V."/>
            <person name="Patil P.B."/>
        </authorList>
    </citation>
    <scope>NUCLEOTIDE SEQUENCE [LARGE SCALE GENOMIC DNA]</scope>
    <source>
        <strain evidence="2 3">NS184</strain>
    </source>
</reference>
<dbReference type="STRING" id="33881.NS184_07365"/>
<dbReference type="Proteomes" id="UP000078252">
    <property type="component" value="Unassembled WGS sequence"/>
</dbReference>
<dbReference type="EMBL" id="LDQC01000038">
    <property type="protein sequence ID" value="KTR07772.1"/>
    <property type="molecule type" value="Genomic_DNA"/>
</dbReference>